<name>A0ACB0JC56_TRIPR</name>
<protein>
    <submittedName>
        <fullName evidence="1">Uncharacterized protein</fullName>
    </submittedName>
</protein>
<gene>
    <name evidence="1" type="ORF">MILVUS5_LOCUS11191</name>
</gene>
<comment type="caution">
    <text evidence="1">The sequence shown here is derived from an EMBL/GenBank/DDBJ whole genome shotgun (WGS) entry which is preliminary data.</text>
</comment>
<organism evidence="1 2">
    <name type="scientific">Trifolium pratense</name>
    <name type="common">Red clover</name>
    <dbReference type="NCBI Taxonomy" id="57577"/>
    <lineage>
        <taxon>Eukaryota</taxon>
        <taxon>Viridiplantae</taxon>
        <taxon>Streptophyta</taxon>
        <taxon>Embryophyta</taxon>
        <taxon>Tracheophyta</taxon>
        <taxon>Spermatophyta</taxon>
        <taxon>Magnoliopsida</taxon>
        <taxon>eudicotyledons</taxon>
        <taxon>Gunneridae</taxon>
        <taxon>Pentapetalae</taxon>
        <taxon>rosids</taxon>
        <taxon>fabids</taxon>
        <taxon>Fabales</taxon>
        <taxon>Fabaceae</taxon>
        <taxon>Papilionoideae</taxon>
        <taxon>50 kb inversion clade</taxon>
        <taxon>NPAAA clade</taxon>
        <taxon>Hologalegina</taxon>
        <taxon>IRL clade</taxon>
        <taxon>Trifolieae</taxon>
        <taxon>Trifolium</taxon>
    </lineage>
</organism>
<sequence>MSISKLLLPRLRRLEGLRLRIIWYNLEKRVEPFFVFLYKIERKFFKKISSKFSILLSNLLKFSNPMAPATSLPSSSKLANFIQRTHTPHNLKKLRLKKYRSMADIMARARYAVVEKEDYGGIMCDQCGSGDNSEELLLCDKCDNGFHMKCVRPIVVRIPIGSWVCPKCSGTKKATKFTQKKILDFFGIRKRDFKVNLSSPQDARRRRRRPRPLVVQKKSRRLLPFVPTNDSDRRLKQMASLASALTTLNMEFSNHLTYFPGMAPKSANRSSLENGGMQGLTKEDGETLERCIAMTKRGKFPPLMVVYDSCQGYTVEADGLIKDMTFIAEYTGDVDYLKKRESDDCDSMMTLLLTAEGDNSLVICADKRGNIARFISGINNHTPDGRKKQNCKCLRYNVDGESRVFLVATRDISEGERLYYDYNGYENQYPTHHFV</sequence>
<evidence type="ECO:0000313" key="2">
    <source>
        <dbReference type="Proteomes" id="UP001177021"/>
    </source>
</evidence>
<proteinExistence type="predicted"/>
<keyword evidence="2" id="KW-1185">Reference proteome</keyword>
<dbReference type="Proteomes" id="UP001177021">
    <property type="component" value="Unassembled WGS sequence"/>
</dbReference>
<dbReference type="EMBL" id="CASHSV030000024">
    <property type="protein sequence ID" value="CAJ2641566.1"/>
    <property type="molecule type" value="Genomic_DNA"/>
</dbReference>
<reference evidence="1" key="1">
    <citation type="submission" date="2023-10" db="EMBL/GenBank/DDBJ databases">
        <authorList>
            <person name="Rodriguez Cubillos JULIANA M."/>
            <person name="De Vega J."/>
        </authorList>
    </citation>
    <scope>NUCLEOTIDE SEQUENCE</scope>
</reference>
<accession>A0ACB0JC56</accession>
<evidence type="ECO:0000313" key="1">
    <source>
        <dbReference type="EMBL" id="CAJ2641566.1"/>
    </source>
</evidence>